<organism evidence="1 2">
    <name type="scientific">Pseudomonas syringae pv. actinidiae ICMP 19096</name>
    <dbReference type="NCBI Taxonomy" id="1194405"/>
    <lineage>
        <taxon>Bacteria</taxon>
        <taxon>Pseudomonadati</taxon>
        <taxon>Pseudomonadota</taxon>
        <taxon>Gammaproteobacteria</taxon>
        <taxon>Pseudomonadales</taxon>
        <taxon>Pseudomonadaceae</taxon>
        <taxon>Pseudomonas</taxon>
        <taxon>Pseudomonas syringae</taxon>
    </lineage>
</organism>
<proteinExistence type="predicted"/>
<feature type="non-terminal residue" evidence="1">
    <location>
        <position position="96"/>
    </location>
</feature>
<dbReference type="Pfam" id="PF07044">
    <property type="entry name" value="DUF1329"/>
    <property type="match status" value="1"/>
</dbReference>
<dbReference type="InterPro" id="IPR010752">
    <property type="entry name" value="DUF1329"/>
</dbReference>
<accession>A0A656K0S5</accession>
<sequence length="96" mass="11054">MPVYPTRRSGSAPQWVYDNTRRNAEKARLIDGGNGFVDAYGGIPFPVPEKGIQAIWNHIVRYRGHYVVRKASEVAIQRDGSFKPVITRQEILFRFY</sequence>
<reference evidence="1 2" key="1">
    <citation type="journal article" date="2013" name="PLoS Pathog.">
        <title>Genomic analysis of the Kiwifruit pathogen Pseudomonas syringae pv. actinidiae provides insight into the origins of an emergent plant disease.</title>
        <authorList>
            <person name="McCann H.C."/>
            <person name="Rikkerink E.H."/>
            <person name="Bertels F."/>
            <person name="Fiers M."/>
            <person name="Lu A."/>
            <person name="Rees-George J."/>
            <person name="Andersen M.T."/>
            <person name="Gleave A.P."/>
            <person name="Haubold B."/>
            <person name="Wohlers M.W."/>
            <person name="Guttman D.S."/>
            <person name="Wang P.W."/>
            <person name="Straub C."/>
            <person name="Vanneste J.L."/>
            <person name="Rainey P.B."/>
            <person name="Templeton M.D."/>
        </authorList>
    </citation>
    <scope>NUCLEOTIDE SEQUENCE [LARGE SCALE GENOMIC DNA]</scope>
    <source>
        <strain evidence="1 2">ICMP 19096</strain>
    </source>
</reference>
<name>A0A656K0S5_PSESF</name>
<gene>
    <name evidence="1" type="ORF">A245_11062</name>
</gene>
<dbReference type="EMBL" id="AOKF01000932">
    <property type="protein sequence ID" value="EPN63896.1"/>
    <property type="molecule type" value="Genomic_DNA"/>
</dbReference>
<dbReference type="Proteomes" id="UP000018849">
    <property type="component" value="Unassembled WGS sequence"/>
</dbReference>
<evidence type="ECO:0000313" key="1">
    <source>
        <dbReference type="EMBL" id="EPN63896.1"/>
    </source>
</evidence>
<protein>
    <submittedName>
        <fullName evidence="1">Uncharacterized protein</fullName>
    </submittedName>
</protein>
<comment type="caution">
    <text evidence="1">The sequence shown here is derived from an EMBL/GenBank/DDBJ whole genome shotgun (WGS) entry which is preliminary data.</text>
</comment>
<evidence type="ECO:0000313" key="2">
    <source>
        <dbReference type="Proteomes" id="UP000018849"/>
    </source>
</evidence>
<dbReference type="AlphaFoldDB" id="A0A656K0S5"/>